<accession>A0AAC9KAB8</accession>
<dbReference type="SUPFAM" id="SSF55874">
    <property type="entry name" value="ATPase domain of HSP90 chaperone/DNA topoisomerase II/histidine kinase"/>
    <property type="match status" value="1"/>
</dbReference>
<keyword evidence="10 12" id="KW-0472">Membrane</keyword>
<dbReference type="Pfam" id="PF00672">
    <property type="entry name" value="HAMP"/>
    <property type="match status" value="1"/>
</dbReference>
<keyword evidence="4" id="KW-0597">Phosphoprotein</keyword>
<dbReference type="InterPro" id="IPR036890">
    <property type="entry name" value="HATPase_C_sf"/>
</dbReference>
<evidence type="ECO:0000259" key="14">
    <source>
        <dbReference type="PROSITE" id="PS50885"/>
    </source>
</evidence>
<name>A0AAC9KAB8_9PROT</name>
<feature type="transmembrane region" description="Helical" evidence="12">
    <location>
        <begin position="181"/>
        <end position="204"/>
    </location>
</feature>
<dbReference type="InterPro" id="IPR004358">
    <property type="entry name" value="Sig_transdc_His_kin-like_C"/>
</dbReference>
<evidence type="ECO:0000256" key="1">
    <source>
        <dbReference type="ARBA" id="ARBA00000085"/>
    </source>
</evidence>
<dbReference type="CDD" id="cd00082">
    <property type="entry name" value="HisKA"/>
    <property type="match status" value="1"/>
</dbReference>
<dbReference type="InterPro" id="IPR036097">
    <property type="entry name" value="HisK_dim/P_sf"/>
</dbReference>
<dbReference type="InterPro" id="IPR003660">
    <property type="entry name" value="HAMP_dom"/>
</dbReference>
<evidence type="ECO:0000256" key="5">
    <source>
        <dbReference type="ARBA" id="ARBA00022679"/>
    </source>
</evidence>
<dbReference type="Gene3D" id="6.10.340.10">
    <property type="match status" value="1"/>
</dbReference>
<evidence type="ECO:0000256" key="6">
    <source>
        <dbReference type="ARBA" id="ARBA00022692"/>
    </source>
</evidence>
<dbReference type="PROSITE" id="PS50109">
    <property type="entry name" value="HIS_KIN"/>
    <property type="match status" value="1"/>
</dbReference>
<dbReference type="InterPro" id="IPR050428">
    <property type="entry name" value="TCS_sensor_his_kinase"/>
</dbReference>
<feature type="transmembrane region" description="Helical" evidence="12">
    <location>
        <begin position="37"/>
        <end position="57"/>
    </location>
</feature>
<dbReference type="SUPFAM" id="SSF47384">
    <property type="entry name" value="Homodimeric domain of signal transducing histidine kinase"/>
    <property type="match status" value="1"/>
</dbReference>
<evidence type="ECO:0000313" key="16">
    <source>
        <dbReference type="Proteomes" id="UP000182373"/>
    </source>
</evidence>
<evidence type="ECO:0000256" key="10">
    <source>
        <dbReference type="ARBA" id="ARBA00023136"/>
    </source>
</evidence>
<evidence type="ECO:0000256" key="11">
    <source>
        <dbReference type="SAM" id="MobiDB-lite"/>
    </source>
</evidence>
<dbReference type="SUPFAM" id="SSF158472">
    <property type="entry name" value="HAMP domain-like"/>
    <property type="match status" value="1"/>
</dbReference>
<dbReference type="PRINTS" id="PR00344">
    <property type="entry name" value="BCTRLSENSOR"/>
</dbReference>
<dbReference type="CDD" id="cd00075">
    <property type="entry name" value="HATPase"/>
    <property type="match status" value="1"/>
</dbReference>
<dbReference type="InterPro" id="IPR003661">
    <property type="entry name" value="HisK_dim/P_dom"/>
</dbReference>
<dbReference type="GO" id="GO:0005886">
    <property type="term" value="C:plasma membrane"/>
    <property type="evidence" value="ECO:0007669"/>
    <property type="project" value="TreeGrafter"/>
</dbReference>
<comment type="subcellular location">
    <subcellularLocation>
        <location evidence="2">Membrane</location>
    </subcellularLocation>
</comment>
<dbReference type="InterPro" id="IPR005467">
    <property type="entry name" value="His_kinase_dom"/>
</dbReference>
<keyword evidence="6 12" id="KW-0812">Transmembrane</keyword>
<feature type="domain" description="Histidine kinase" evidence="13">
    <location>
        <begin position="263"/>
        <end position="476"/>
    </location>
</feature>
<evidence type="ECO:0000259" key="13">
    <source>
        <dbReference type="PROSITE" id="PS50109"/>
    </source>
</evidence>
<evidence type="ECO:0000256" key="8">
    <source>
        <dbReference type="ARBA" id="ARBA00022989"/>
    </source>
</evidence>
<feature type="region of interest" description="Disordered" evidence="11">
    <location>
        <begin position="481"/>
        <end position="507"/>
    </location>
</feature>
<dbReference type="InterPro" id="IPR003594">
    <property type="entry name" value="HATPase_dom"/>
</dbReference>
<dbReference type="RefSeq" id="WP_253736060.1">
    <property type="nucleotide sequence ID" value="NZ_CP018191.1"/>
</dbReference>
<comment type="catalytic activity">
    <reaction evidence="1">
        <text>ATP + protein L-histidine = ADP + protein N-phospho-L-histidine.</text>
        <dbReference type="EC" id="2.7.13.3"/>
    </reaction>
</comment>
<evidence type="ECO:0000256" key="4">
    <source>
        <dbReference type="ARBA" id="ARBA00022553"/>
    </source>
</evidence>
<feature type="domain" description="HAMP" evidence="14">
    <location>
        <begin position="202"/>
        <end position="255"/>
    </location>
</feature>
<dbReference type="AlphaFoldDB" id="A0AAC9KAB8"/>
<evidence type="ECO:0000313" key="15">
    <source>
        <dbReference type="EMBL" id="APH53368.1"/>
    </source>
</evidence>
<dbReference type="PROSITE" id="PS50885">
    <property type="entry name" value="HAMP"/>
    <property type="match status" value="1"/>
</dbReference>
<dbReference type="Gene3D" id="3.30.565.10">
    <property type="entry name" value="Histidine kinase-like ATPase, C-terminal domain"/>
    <property type="match status" value="1"/>
</dbReference>
<keyword evidence="5 15" id="KW-0808">Transferase</keyword>
<keyword evidence="8 12" id="KW-1133">Transmembrane helix</keyword>
<sequence length="507" mass="55141">MAEGAIPRRSLLRRWSLWLRAFRRNISLVPSASVRFAMLYAGLFAISALALAVFLWWTTAGLLNRQTETAILTDAQGLAERWNDGGLPALVQGIQERLSENLDDDAIYLLTDPEQRRIAGNLAHWPTQMNTTNTWFELSIQRAGTKSLARIRRFDLPSGFHLLVGRDVQARARLRDLLTGSLVWAMVVVIALSVAGAWVVRGLFRRSLADISSVAAAIGAGNLTRRVKLSGRGDEFDRLAETVNDMLDRIGRLMEGVKQVSNAIAHDLRTPIARVRARLEDALTHSEEDTKLAAAVERAITDLDGVTAIFHGLLRIAEIESGARRSAFASTDLQPIMADLCELYEPLAEEKNLLFVFDCPDPLPIFGDRSLLQQALANMLDNAIKFLPTGGTLHLSGWRNGADIFALVADNGPGIPEADRNRATERFFRGETARSTPGSGLGLALVQAVAQLHGGVLRLEDNNPGLRAVLILHAATPKALSDAEEADSSSTASGAIKLTGQSPVQTS</sequence>
<organism evidence="15 16">
    <name type="scientific">Granulibacter bethesdensis</name>
    <dbReference type="NCBI Taxonomy" id="364410"/>
    <lineage>
        <taxon>Bacteria</taxon>
        <taxon>Pseudomonadati</taxon>
        <taxon>Pseudomonadota</taxon>
        <taxon>Alphaproteobacteria</taxon>
        <taxon>Acetobacterales</taxon>
        <taxon>Acetobacteraceae</taxon>
        <taxon>Granulibacter</taxon>
    </lineage>
</organism>
<evidence type="ECO:0000256" key="2">
    <source>
        <dbReference type="ARBA" id="ARBA00004370"/>
    </source>
</evidence>
<evidence type="ECO:0000256" key="9">
    <source>
        <dbReference type="ARBA" id="ARBA00023012"/>
    </source>
</evidence>
<dbReference type="EC" id="2.7.13.3" evidence="3"/>
<evidence type="ECO:0000256" key="7">
    <source>
        <dbReference type="ARBA" id="ARBA00022777"/>
    </source>
</evidence>
<dbReference type="CDD" id="cd06225">
    <property type="entry name" value="HAMP"/>
    <property type="match status" value="1"/>
</dbReference>
<dbReference type="PANTHER" id="PTHR45436">
    <property type="entry name" value="SENSOR HISTIDINE KINASE YKOH"/>
    <property type="match status" value="1"/>
</dbReference>
<gene>
    <name evidence="15" type="ORF">GbCGDNIH9_0145</name>
</gene>
<reference evidence="16" key="1">
    <citation type="submission" date="2016-11" db="EMBL/GenBank/DDBJ databases">
        <title>Comparative genomic and phenotypic analysis of Granulibacter bethesdensis clinical isolates from patients with chronic granulomatous disease.</title>
        <authorList>
            <person name="Zarember K.A."/>
            <person name="Porcella S.F."/>
            <person name="Chu J."/>
            <person name="Ding L."/>
            <person name="Dahlstrom E."/>
            <person name="Barbian K."/>
            <person name="Martens C."/>
            <person name="Sykora L."/>
            <person name="Kramer S."/>
            <person name="Pettinato A.M."/>
            <person name="Hong H."/>
            <person name="Wald G."/>
            <person name="Berg L.J."/>
            <person name="Rogge L.S."/>
            <person name="Greenberg D.E."/>
            <person name="Falcone E.L."/>
            <person name="Neves J.F."/>
            <person name="Simoes M.J."/>
            <person name="Casal M."/>
            <person name="Rodriguez-Lopez F.C."/>
            <person name="Zelazny A."/>
            <person name="Gallin J.I."/>
            <person name="Holland S.M."/>
        </authorList>
    </citation>
    <scope>NUCLEOTIDE SEQUENCE [LARGE SCALE GENOMIC DNA]</scope>
    <source>
        <strain evidence="16">NIH9.1</strain>
    </source>
</reference>
<dbReference type="SMART" id="SM00387">
    <property type="entry name" value="HATPase_c"/>
    <property type="match status" value="1"/>
</dbReference>
<evidence type="ECO:0000256" key="12">
    <source>
        <dbReference type="SAM" id="Phobius"/>
    </source>
</evidence>
<dbReference type="PANTHER" id="PTHR45436:SF8">
    <property type="entry name" value="HISTIDINE KINASE"/>
    <property type="match status" value="1"/>
</dbReference>
<evidence type="ECO:0000256" key="3">
    <source>
        <dbReference type="ARBA" id="ARBA00012438"/>
    </source>
</evidence>
<dbReference type="EMBL" id="CP018191">
    <property type="protein sequence ID" value="APH53368.1"/>
    <property type="molecule type" value="Genomic_DNA"/>
</dbReference>
<dbReference type="SMART" id="SM00388">
    <property type="entry name" value="HisKA"/>
    <property type="match status" value="1"/>
</dbReference>
<keyword evidence="7 15" id="KW-0418">Kinase</keyword>
<protein>
    <recommendedName>
        <fullName evidence="3">histidine kinase</fullName>
        <ecNumber evidence="3">2.7.13.3</ecNumber>
    </recommendedName>
</protein>
<dbReference type="Proteomes" id="UP000182373">
    <property type="component" value="Chromosome"/>
</dbReference>
<dbReference type="Pfam" id="PF02518">
    <property type="entry name" value="HATPase_c"/>
    <property type="match status" value="1"/>
</dbReference>
<keyword evidence="9" id="KW-0902">Two-component regulatory system</keyword>
<dbReference type="SMART" id="SM00304">
    <property type="entry name" value="HAMP"/>
    <property type="match status" value="1"/>
</dbReference>
<proteinExistence type="predicted"/>
<dbReference type="GO" id="GO:0000155">
    <property type="term" value="F:phosphorelay sensor kinase activity"/>
    <property type="evidence" value="ECO:0007669"/>
    <property type="project" value="InterPro"/>
</dbReference>